<dbReference type="PANTHER" id="PTHR30469:SF29">
    <property type="entry name" value="BLR2860 PROTEIN"/>
    <property type="match status" value="1"/>
</dbReference>
<dbReference type="InterPro" id="IPR058792">
    <property type="entry name" value="Beta-barrel_RND_2"/>
</dbReference>
<accession>A0ABT3SWD1</accession>
<dbReference type="RefSeq" id="WP_279253033.1">
    <property type="nucleotide sequence ID" value="NZ_SHNP01000004.1"/>
</dbReference>
<evidence type="ECO:0000259" key="2">
    <source>
        <dbReference type="Pfam" id="PF25917"/>
    </source>
</evidence>
<dbReference type="Gene3D" id="2.40.50.100">
    <property type="match status" value="1"/>
</dbReference>
<dbReference type="NCBIfam" id="TIGR01730">
    <property type="entry name" value="RND_mfp"/>
    <property type="match status" value="1"/>
</dbReference>
<protein>
    <submittedName>
        <fullName evidence="4">Efflux RND transporter periplasmic adaptor subunit</fullName>
    </submittedName>
</protein>
<gene>
    <name evidence="4" type="ORF">EYC87_11635</name>
</gene>
<dbReference type="Gene3D" id="2.40.30.170">
    <property type="match status" value="1"/>
</dbReference>
<feature type="domain" description="CusB-like beta-barrel" evidence="3">
    <location>
        <begin position="214"/>
        <end position="280"/>
    </location>
</feature>
<reference evidence="4" key="1">
    <citation type="submission" date="2019-02" db="EMBL/GenBank/DDBJ databases">
        <authorList>
            <person name="Li S.-H."/>
        </authorList>
    </citation>
    <scope>NUCLEOTIDE SEQUENCE</scope>
    <source>
        <strain evidence="4">IMCC8485</strain>
    </source>
</reference>
<organism evidence="4 5">
    <name type="scientific">Candidatus Seongchinamella marina</name>
    <dbReference type="NCBI Taxonomy" id="2518990"/>
    <lineage>
        <taxon>Bacteria</taxon>
        <taxon>Pseudomonadati</taxon>
        <taxon>Pseudomonadota</taxon>
        <taxon>Gammaproteobacteria</taxon>
        <taxon>Cellvibrionales</taxon>
        <taxon>Halieaceae</taxon>
        <taxon>Seongchinamella</taxon>
    </lineage>
</organism>
<sequence length="371" mass="39664">MSKNFVSAGIVIAVLAVWLGSGSLREGDSTQLEDRSRDGVRAAGEILPDETRERVRVTLLDAQARTRSLTLRGRTDSERTVDVKAEITGQVVARPVDRGMQVEKGDLLCEIAVDDRAVTLQEARAAFETAKIEHQGSLRLKTKGLLSDVAIANSAAKQEAAAAHLHRQELNLARTQVVAPFSGVVEDLHMNAGDYAVPGAPCATLIDLDPMLVLAHVTEAEVDSLTQGQLVTGTTTTGRSIEGRVTFVARQSDEVTRTYPVEITVANEDYGIRSGLTVTLLIEVDRVAAHQVAPSLLTLNDAGDVGLRILDSANRVAFRAVEILEDGADGMWVTGLPGTVNLITVGQEYVALGDIVEPVFGSSGKRLIVSR</sequence>
<evidence type="ECO:0000313" key="5">
    <source>
        <dbReference type="Proteomes" id="UP001143307"/>
    </source>
</evidence>
<dbReference type="Pfam" id="PF25917">
    <property type="entry name" value="BSH_RND"/>
    <property type="match status" value="1"/>
</dbReference>
<evidence type="ECO:0000259" key="3">
    <source>
        <dbReference type="Pfam" id="PF25954"/>
    </source>
</evidence>
<feature type="domain" description="Multidrug resistance protein MdtA-like barrel-sandwich hybrid" evidence="2">
    <location>
        <begin position="79"/>
        <end position="203"/>
    </location>
</feature>
<evidence type="ECO:0000313" key="4">
    <source>
        <dbReference type="EMBL" id="MCX2974235.1"/>
    </source>
</evidence>
<dbReference type="InterPro" id="IPR058625">
    <property type="entry name" value="MdtA-like_BSH"/>
</dbReference>
<dbReference type="InterPro" id="IPR006143">
    <property type="entry name" value="RND_pump_MFP"/>
</dbReference>
<comment type="caution">
    <text evidence="4">The sequence shown here is derived from an EMBL/GenBank/DDBJ whole genome shotgun (WGS) entry which is preliminary data.</text>
</comment>
<dbReference type="EMBL" id="SHNP01000004">
    <property type="protein sequence ID" value="MCX2974235.1"/>
    <property type="molecule type" value="Genomic_DNA"/>
</dbReference>
<name>A0ABT3SWD1_9GAMM</name>
<proteinExistence type="inferred from homology"/>
<dbReference type="Proteomes" id="UP001143307">
    <property type="component" value="Unassembled WGS sequence"/>
</dbReference>
<dbReference type="Pfam" id="PF25954">
    <property type="entry name" value="Beta-barrel_RND_2"/>
    <property type="match status" value="1"/>
</dbReference>
<comment type="similarity">
    <text evidence="1">Belongs to the membrane fusion protein (MFP) (TC 8.A.1) family.</text>
</comment>
<keyword evidence="5" id="KW-1185">Reference proteome</keyword>
<dbReference type="PANTHER" id="PTHR30469">
    <property type="entry name" value="MULTIDRUG RESISTANCE PROTEIN MDTA"/>
    <property type="match status" value="1"/>
</dbReference>
<dbReference type="SUPFAM" id="SSF111369">
    <property type="entry name" value="HlyD-like secretion proteins"/>
    <property type="match status" value="1"/>
</dbReference>
<evidence type="ECO:0000256" key="1">
    <source>
        <dbReference type="ARBA" id="ARBA00009477"/>
    </source>
</evidence>